<comment type="caution">
    <text evidence="11">The sequence shown here is derived from an EMBL/GenBank/DDBJ whole genome shotgun (WGS) entry which is preliminary data.</text>
</comment>
<dbReference type="InterPro" id="IPR036631">
    <property type="entry name" value="MGMT_N_sf"/>
</dbReference>
<comment type="subcellular location">
    <subcellularLocation>
        <location evidence="9">Cytoplasm</location>
    </subcellularLocation>
</comment>
<evidence type="ECO:0000256" key="6">
    <source>
        <dbReference type="ARBA" id="ARBA00022763"/>
    </source>
</evidence>
<evidence type="ECO:0000256" key="8">
    <source>
        <dbReference type="ARBA" id="ARBA00049348"/>
    </source>
</evidence>
<dbReference type="AlphaFoldDB" id="A0A176Q9J1"/>
<dbReference type="SUPFAM" id="SSF53155">
    <property type="entry name" value="Methylated DNA-protein cysteine methyltransferase domain"/>
    <property type="match status" value="1"/>
</dbReference>
<evidence type="ECO:0000259" key="10">
    <source>
        <dbReference type="Pfam" id="PF01035"/>
    </source>
</evidence>
<comment type="miscellaneous">
    <text evidence="9">This enzyme catalyzes only one turnover and therefore is not strictly catalytic. According to one definition, an enzyme is a biocatalyst that acts repeatedly and over many reaction cycles.</text>
</comment>
<keyword evidence="5 9" id="KW-0808">Transferase</keyword>
<dbReference type="STRING" id="262209.AWH69_13485"/>
<evidence type="ECO:0000256" key="5">
    <source>
        <dbReference type="ARBA" id="ARBA00022679"/>
    </source>
</evidence>
<dbReference type="InterPro" id="IPR001497">
    <property type="entry name" value="MethylDNA_cys_MeTrfase_AS"/>
</dbReference>
<evidence type="ECO:0000256" key="4">
    <source>
        <dbReference type="ARBA" id="ARBA00022603"/>
    </source>
</evidence>
<dbReference type="EC" id="2.1.1.63" evidence="9"/>
<evidence type="ECO:0000256" key="1">
    <source>
        <dbReference type="ARBA" id="ARBA00001286"/>
    </source>
</evidence>
<evidence type="ECO:0000313" key="12">
    <source>
        <dbReference type="Proteomes" id="UP000076976"/>
    </source>
</evidence>
<dbReference type="NCBIfam" id="TIGR00589">
    <property type="entry name" value="ogt"/>
    <property type="match status" value="1"/>
</dbReference>
<dbReference type="PROSITE" id="PS00374">
    <property type="entry name" value="MGMT"/>
    <property type="match status" value="1"/>
</dbReference>
<dbReference type="PANTHER" id="PTHR10815">
    <property type="entry name" value="METHYLATED-DNA--PROTEIN-CYSTEINE METHYLTRANSFERASE"/>
    <property type="match status" value="1"/>
</dbReference>
<keyword evidence="6 9" id="KW-0227">DNA damage</keyword>
<comment type="catalytic activity">
    <reaction evidence="8 9">
        <text>a 6-O-methyl-2'-deoxyguanosine in DNA + L-cysteinyl-[protein] = S-methyl-L-cysteinyl-[protein] + a 2'-deoxyguanosine in DNA</text>
        <dbReference type="Rhea" id="RHEA:24000"/>
        <dbReference type="Rhea" id="RHEA-COMP:10131"/>
        <dbReference type="Rhea" id="RHEA-COMP:10132"/>
        <dbReference type="Rhea" id="RHEA-COMP:11367"/>
        <dbReference type="Rhea" id="RHEA-COMP:11368"/>
        <dbReference type="ChEBI" id="CHEBI:29950"/>
        <dbReference type="ChEBI" id="CHEBI:82612"/>
        <dbReference type="ChEBI" id="CHEBI:85445"/>
        <dbReference type="ChEBI" id="CHEBI:85448"/>
        <dbReference type="EC" id="2.1.1.63"/>
    </reaction>
</comment>
<dbReference type="Pfam" id="PF01035">
    <property type="entry name" value="DNA_binding_1"/>
    <property type="match status" value="1"/>
</dbReference>
<comment type="catalytic activity">
    <reaction evidence="1 9">
        <text>a 4-O-methyl-thymidine in DNA + L-cysteinyl-[protein] = a thymidine in DNA + S-methyl-L-cysteinyl-[protein]</text>
        <dbReference type="Rhea" id="RHEA:53428"/>
        <dbReference type="Rhea" id="RHEA-COMP:10131"/>
        <dbReference type="Rhea" id="RHEA-COMP:10132"/>
        <dbReference type="Rhea" id="RHEA-COMP:13555"/>
        <dbReference type="Rhea" id="RHEA-COMP:13556"/>
        <dbReference type="ChEBI" id="CHEBI:29950"/>
        <dbReference type="ChEBI" id="CHEBI:82612"/>
        <dbReference type="ChEBI" id="CHEBI:137386"/>
        <dbReference type="ChEBI" id="CHEBI:137387"/>
        <dbReference type="EC" id="2.1.1.63"/>
    </reaction>
</comment>
<dbReference type="CDD" id="cd06445">
    <property type="entry name" value="ATase"/>
    <property type="match status" value="1"/>
</dbReference>
<evidence type="ECO:0000256" key="2">
    <source>
        <dbReference type="ARBA" id="ARBA00008711"/>
    </source>
</evidence>
<keyword evidence="7 9" id="KW-0234">DNA repair</keyword>
<comment type="similarity">
    <text evidence="2 9">Belongs to the MGMT family.</text>
</comment>
<reference evidence="11 12" key="1">
    <citation type="submission" date="2016-01" db="EMBL/GenBank/DDBJ databases">
        <title>Janibacter melonis strain CD11_4 genome sequencing and assembly.</title>
        <authorList>
            <person name="Nair G.R."/>
            <person name="Kaur G."/>
            <person name="Chander A.M."/>
            <person name="Mayilraj S."/>
        </authorList>
    </citation>
    <scope>NUCLEOTIDE SEQUENCE [LARGE SCALE GENOMIC DNA]</scope>
    <source>
        <strain evidence="11 12">CD11-4</strain>
    </source>
</reference>
<dbReference type="InterPro" id="IPR023546">
    <property type="entry name" value="MGMT"/>
</dbReference>
<comment type="function">
    <text evidence="9">Involved in the cellular defense against the biological effects of O6-methylguanine (O6-MeG) and O4-methylthymine (O4-MeT) in DNA. Repairs the methylated nucleobase in DNA by stoichiometrically transferring the methyl group to a cysteine residue in the enzyme. This is a suicide reaction: the enzyme is irreversibly inactivated.</text>
</comment>
<keyword evidence="4 9" id="KW-0489">Methyltransferase</keyword>
<dbReference type="FunFam" id="1.10.10.10:FF:000214">
    <property type="entry name" value="Methylated-DNA--protein-cysteine methyltransferase"/>
    <property type="match status" value="1"/>
</dbReference>
<name>A0A176Q9J1_9MICO</name>
<dbReference type="HAMAP" id="MF_00772">
    <property type="entry name" value="OGT"/>
    <property type="match status" value="1"/>
</dbReference>
<dbReference type="EMBL" id="LQZG01000004">
    <property type="protein sequence ID" value="OAB86351.1"/>
    <property type="molecule type" value="Genomic_DNA"/>
</dbReference>
<dbReference type="Proteomes" id="UP000076976">
    <property type="component" value="Unassembled WGS sequence"/>
</dbReference>
<evidence type="ECO:0000256" key="3">
    <source>
        <dbReference type="ARBA" id="ARBA00022490"/>
    </source>
</evidence>
<proteinExistence type="inferred from homology"/>
<keyword evidence="3 9" id="KW-0963">Cytoplasm</keyword>
<dbReference type="InterPro" id="IPR014048">
    <property type="entry name" value="MethylDNA_cys_MeTrfase_DNA-bd"/>
</dbReference>
<feature type="domain" description="Methylated-DNA-[protein]-cysteine S-methyltransferase DNA binding" evidence="10">
    <location>
        <begin position="96"/>
        <end position="173"/>
    </location>
</feature>
<dbReference type="PANTHER" id="PTHR10815:SF5">
    <property type="entry name" value="METHYLATED-DNA--PROTEIN-CYSTEINE METHYLTRANSFERASE"/>
    <property type="match status" value="1"/>
</dbReference>
<dbReference type="SUPFAM" id="SSF46767">
    <property type="entry name" value="Methylated DNA-protein cysteine methyltransferase, C-terminal domain"/>
    <property type="match status" value="1"/>
</dbReference>
<evidence type="ECO:0000256" key="9">
    <source>
        <dbReference type="HAMAP-Rule" id="MF_00772"/>
    </source>
</evidence>
<keyword evidence="12" id="KW-1185">Reference proteome</keyword>
<feature type="active site" description="Nucleophile; methyl group acceptor" evidence="9">
    <location>
        <position position="145"/>
    </location>
</feature>
<dbReference type="Gene3D" id="3.30.160.70">
    <property type="entry name" value="Methylated DNA-protein cysteine methyltransferase domain"/>
    <property type="match status" value="1"/>
</dbReference>
<dbReference type="GO" id="GO:0006307">
    <property type="term" value="P:DNA alkylation repair"/>
    <property type="evidence" value="ECO:0007669"/>
    <property type="project" value="UniProtKB-UniRule"/>
</dbReference>
<gene>
    <name evidence="11" type="ORF">AWH69_13485</name>
</gene>
<dbReference type="GO" id="GO:0005737">
    <property type="term" value="C:cytoplasm"/>
    <property type="evidence" value="ECO:0007669"/>
    <property type="project" value="UniProtKB-SubCell"/>
</dbReference>
<organism evidence="11 12">
    <name type="scientific">Janibacter melonis</name>
    <dbReference type="NCBI Taxonomy" id="262209"/>
    <lineage>
        <taxon>Bacteria</taxon>
        <taxon>Bacillati</taxon>
        <taxon>Actinomycetota</taxon>
        <taxon>Actinomycetes</taxon>
        <taxon>Micrococcales</taxon>
        <taxon>Intrasporangiaceae</taxon>
        <taxon>Janibacter</taxon>
    </lineage>
</organism>
<dbReference type="InterPro" id="IPR036217">
    <property type="entry name" value="MethylDNA_cys_MeTrfase_DNAb"/>
</dbReference>
<dbReference type="GO" id="GO:0003908">
    <property type="term" value="F:methylated-DNA-[protein]-cysteine S-methyltransferase activity"/>
    <property type="evidence" value="ECO:0007669"/>
    <property type="project" value="UniProtKB-UniRule"/>
</dbReference>
<protein>
    <recommendedName>
        <fullName evidence="9">Methylated-DNA--protein-cysteine methyltransferase</fullName>
        <ecNumber evidence="9">2.1.1.63</ecNumber>
    </recommendedName>
    <alternativeName>
        <fullName evidence="9">6-O-methylguanine-DNA methyltransferase</fullName>
        <shortName evidence="9">MGMT</shortName>
    </alternativeName>
    <alternativeName>
        <fullName evidence="9">O-6-methylguanine-DNA-alkyltransferase</fullName>
    </alternativeName>
</protein>
<dbReference type="InterPro" id="IPR036388">
    <property type="entry name" value="WH-like_DNA-bd_sf"/>
</dbReference>
<evidence type="ECO:0000313" key="11">
    <source>
        <dbReference type="EMBL" id="OAB86351.1"/>
    </source>
</evidence>
<dbReference type="GO" id="GO:0032259">
    <property type="term" value="P:methylation"/>
    <property type="evidence" value="ECO:0007669"/>
    <property type="project" value="UniProtKB-KW"/>
</dbReference>
<accession>A0A176Q9J1</accession>
<dbReference type="Gene3D" id="1.10.10.10">
    <property type="entry name" value="Winged helix-like DNA-binding domain superfamily/Winged helix DNA-binding domain"/>
    <property type="match status" value="1"/>
</dbReference>
<evidence type="ECO:0000256" key="7">
    <source>
        <dbReference type="ARBA" id="ARBA00023204"/>
    </source>
</evidence>
<sequence>MITSMTTTGQVRHELVRTGLGELTVVVGTVSDGDAGERDVLLGIYFPGHWTLPDVATFGPRRTGEPLVAETARQLQEYLAGERRDFDLPVELRGGDFYRRVWAVLREIGYGERTTYGQIAARLGTSAQPVGRAVGANPVSVVVPCHRVVGSDGSLTGYAGGIERKRALLALEEPGPASRGALF</sequence>